<gene>
    <name evidence="1" type="ORF">HPBE_LOCUS25637</name>
</gene>
<reference evidence="1" key="1">
    <citation type="submission" date="2018-11" db="EMBL/GenBank/DDBJ databases">
        <authorList>
            <consortium name="Pathogen Informatics"/>
        </authorList>
    </citation>
    <scope>NUCLEOTIDE SEQUENCE [LARGE SCALE GENOMIC DNA]</scope>
</reference>
<proteinExistence type="predicted"/>
<name>A0A3P8F581_HELPZ</name>
<dbReference type="AlphaFoldDB" id="A0A3P8F581"/>
<evidence type="ECO:0000313" key="1">
    <source>
        <dbReference type="EMBL" id="VDP52644.1"/>
    </source>
</evidence>
<protein>
    <submittedName>
        <fullName evidence="1">Uncharacterized protein</fullName>
    </submittedName>
</protein>
<sequence>MQGGVHATRWLLTVRMQCGVEHIIIVAVTFREVVGSFTWFCTEEHQFRTGREKPTASKRPEYRNMGQPREYDLIPARWFSKRNELVGLLRLLAQLCCLKRLAIDDPS</sequence>
<organism evidence="1">
    <name type="scientific">Heligmosomoides polygyrus</name>
    <name type="common">Parasitic roundworm</name>
    <dbReference type="NCBI Taxonomy" id="6339"/>
    <lineage>
        <taxon>Eukaryota</taxon>
        <taxon>Metazoa</taxon>
        <taxon>Ecdysozoa</taxon>
        <taxon>Nematoda</taxon>
        <taxon>Chromadorea</taxon>
        <taxon>Rhabditida</taxon>
        <taxon>Rhabditina</taxon>
        <taxon>Rhabditomorpha</taxon>
        <taxon>Strongyloidea</taxon>
        <taxon>Heligmosomidae</taxon>
        <taxon>Heligmosomoides</taxon>
    </lineage>
</organism>
<dbReference type="EMBL" id="UZAH01038267">
    <property type="protein sequence ID" value="VDP52644.1"/>
    <property type="molecule type" value="Genomic_DNA"/>
</dbReference>
<accession>A0A3P8F581</accession>